<dbReference type="AlphaFoldDB" id="A0A212J6I1"/>
<protein>
    <recommendedName>
        <fullName evidence="2">Transglycosylase SLT domain-containing protein</fullName>
    </recommendedName>
</protein>
<evidence type="ECO:0000256" key="1">
    <source>
        <dbReference type="SAM" id="MobiDB-lite"/>
    </source>
</evidence>
<dbReference type="InterPro" id="IPR043426">
    <property type="entry name" value="MltB-like"/>
</dbReference>
<dbReference type="InterPro" id="IPR023346">
    <property type="entry name" value="Lysozyme-like_dom_sf"/>
</dbReference>
<feature type="compositionally biased region" description="Basic and acidic residues" evidence="1">
    <location>
        <begin position="439"/>
        <end position="452"/>
    </location>
</feature>
<dbReference type="SUPFAM" id="SSF53955">
    <property type="entry name" value="Lysozyme-like"/>
    <property type="match status" value="1"/>
</dbReference>
<feature type="compositionally biased region" description="Low complexity" evidence="1">
    <location>
        <begin position="419"/>
        <end position="433"/>
    </location>
</feature>
<evidence type="ECO:0000313" key="3">
    <source>
        <dbReference type="EMBL" id="SBV95062.1"/>
    </source>
</evidence>
<feature type="domain" description="Transglycosylase SLT" evidence="2">
    <location>
        <begin position="136"/>
        <end position="377"/>
    </location>
</feature>
<dbReference type="PANTHER" id="PTHR30163:SF8">
    <property type="entry name" value="LYTIC MUREIN TRANSGLYCOSYLASE"/>
    <property type="match status" value="1"/>
</dbReference>
<dbReference type="Pfam" id="PF13406">
    <property type="entry name" value="SLT_2"/>
    <property type="match status" value="1"/>
</dbReference>
<sequence>MNTPQTSLALSRTRRTTLALSLVIFFAGLCAFGLWDNPYLPQISRAAAPAEPSEEELPQPKPLQTEREYVPAETVTITPPPASDDGAAQESPAPSAEAQQAQEKRPEPAVEGKTAAQPVAQPPATPAPGALSWAPLIARLAADGFDARQMEDLFASLKSPPLPEFMAQKAIELYGRYGKAILNVTDEDRVKFAPPDYTRIAGGMTVASGRRTMEANKSFYEGLYKRYGVPAPFIIAIMMVETGLGAEVGKQSALLALGSMSVTSSLDEVLPVITGLNSNRDEIRELLKARSDWAYGELKALIEYARAVGKDAATVPGSIYGAIGICQFMPSNIPNYAVSTNKARPTPDLFVLSDAAASVACYLSAHGWKKAQTPSAQIAVLRSYNHSDVYASTVYGVATALIAPSTHRGAESARKGGNAVSAARESARASIPANAKKAKPMDDLPNYKDLLK</sequence>
<dbReference type="InterPro" id="IPR031304">
    <property type="entry name" value="SLT_2"/>
</dbReference>
<accession>A0A212J6I1</accession>
<gene>
    <name evidence="3" type="ORF">KL86DPRO_10805</name>
</gene>
<dbReference type="Gene3D" id="1.10.8.350">
    <property type="entry name" value="Bacterial muramidase"/>
    <property type="match status" value="1"/>
</dbReference>
<dbReference type="PANTHER" id="PTHR30163">
    <property type="entry name" value="MEMBRANE-BOUND LYTIC MUREIN TRANSGLYCOSYLASE B"/>
    <property type="match status" value="1"/>
</dbReference>
<proteinExistence type="predicted"/>
<reference evidence="3" key="1">
    <citation type="submission" date="2016-04" db="EMBL/GenBank/DDBJ databases">
        <authorList>
            <person name="Evans L.H."/>
            <person name="Alamgir A."/>
            <person name="Owens N."/>
            <person name="Weber N.D."/>
            <person name="Virtaneva K."/>
            <person name="Barbian K."/>
            <person name="Babar A."/>
            <person name="Rosenke K."/>
        </authorList>
    </citation>
    <scope>NUCLEOTIDE SEQUENCE</scope>
    <source>
        <strain evidence="3">86</strain>
    </source>
</reference>
<name>A0A212J6I1_9DELT</name>
<feature type="region of interest" description="Disordered" evidence="1">
    <location>
        <begin position="408"/>
        <end position="452"/>
    </location>
</feature>
<dbReference type="GO" id="GO:0008933">
    <property type="term" value="F:peptidoglycan lytic transglycosylase activity"/>
    <property type="evidence" value="ECO:0007669"/>
    <property type="project" value="TreeGrafter"/>
</dbReference>
<feature type="region of interest" description="Disordered" evidence="1">
    <location>
        <begin position="47"/>
        <end position="128"/>
    </location>
</feature>
<dbReference type="EMBL" id="FLUQ01000001">
    <property type="protein sequence ID" value="SBV95062.1"/>
    <property type="molecule type" value="Genomic_DNA"/>
</dbReference>
<organism evidence="3">
    <name type="scientific">uncultured delta proteobacterium</name>
    <dbReference type="NCBI Taxonomy" id="34034"/>
    <lineage>
        <taxon>Bacteria</taxon>
        <taxon>Deltaproteobacteria</taxon>
        <taxon>environmental samples</taxon>
    </lineage>
</organism>
<dbReference type="Gene3D" id="1.10.530.10">
    <property type="match status" value="1"/>
</dbReference>
<feature type="compositionally biased region" description="Low complexity" evidence="1">
    <location>
        <begin position="88"/>
        <end position="101"/>
    </location>
</feature>
<evidence type="ECO:0000259" key="2">
    <source>
        <dbReference type="Pfam" id="PF13406"/>
    </source>
</evidence>
<dbReference type="GO" id="GO:0009253">
    <property type="term" value="P:peptidoglycan catabolic process"/>
    <property type="evidence" value="ECO:0007669"/>
    <property type="project" value="TreeGrafter"/>
</dbReference>